<sequence>METDINIPKTKAVNVFFQFARMQFYLTVFSNLLPIIISQTNQVCSNEGIKLIALSYKGDIVLLILNLISLLFIWLKEPFARYCINQCTRLEFFVMYAINICWSGIMIGQTYLDVTTQPNECEGVILSQKLILFFHLKTHLEVLFTLFSPILFAFRITNLPNSFYAIYLILTANQQQQLCSRDIPNIEFGLIFVALISCLIGLPLNIGLFCTKKVTIPNLFRFLLMLTIIGQSGLIALIYQADADLRSECSPTHLLFRSYFYIIPITILSALSLLFSMPVQDHDEIRQLLIQARLKPLKAQLPVQQDFTKPQVQQQQQEEILNRSAIDGGKSQIGAKSQVGAKSQYGTISRRG</sequence>
<keyword evidence="2" id="KW-0472">Membrane</keyword>
<dbReference type="OrthoDB" id="299641at2759"/>
<dbReference type="InParanoid" id="A0CLF6"/>
<dbReference type="RefSeq" id="XP_001439020.1">
    <property type="nucleotide sequence ID" value="XM_001438983.1"/>
</dbReference>
<evidence type="ECO:0000256" key="2">
    <source>
        <dbReference type="SAM" id="Phobius"/>
    </source>
</evidence>
<dbReference type="KEGG" id="ptm:GSPATT00008171001"/>
<feature type="transmembrane region" description="Helical" evidence="2">
    <location>
        <begin position="12"/>
        <end position="36"/>
    </location>
</feature>
<evidence type="ECO:0000256" key="1">
    <source>
        <dbReference type="SAM" id="MobiDB-lite"/>
    </source>
</evidence>
<feature type="region of interest" description="Disordered" evidence="1">
    <location>
        <begin position="328"/>
        <end position="352"/>
    </location>
</feature>
<keyword evidence="2" id="KW-0812">Transmembrane</keyword>
<reference evidence="3 4" key="1">
    <citation type="journal article" date="2006" name="Nature">
        <title>Global trends of whole-genome duplications revealed by the ciliate Paramecium tetraurelia.</title>
        <authorList>
            <consortium name="Genoscope"/>
            <person name="Aury J.-M."/>
            <person name="Jaillon O."/>
            <person name="Duret L."/>
            <person name="Noel B."/>
            <person name="Jubin C."/>
            <person name="Porcel B.M."/>
            <person name="Segurens B."/>
            <person name="Daubin V."/>
            <person name="Anthouard V."/>
            <person name="Aiach N."/>
            <person name="Arnaiz O."/>
            <person name="Billaut A."/>
            <person name="Beisson J."/>
            <person name="Blanc I."/>
            <person name="Bouhouche K."/>
            <person name="Camara F."/>
            <person name="Duharcourt S."/>
            <person name="Guigo R."/>
            <person name="Gogendeau D."/>
            <person name="Katinka M."/>
            <person name="Keller A.-M."/>
            <person name="Kissmehl R."/>
            <person name="Klotz C."/>
            <person name="Koll F."/>
            <person name="Le Moue A."/>
            <person name="Lepere C."/>
            <person name="Malinsky S."/>
            <person name="Nowacki M."/>
            <person name="Nowak J.K."/>
            <person name="Plattner H."/>
            <person name="Poulain J."/>
            <person name="Ruiz F."/>
            <person name="Serrano V."/>
            <person name="Zagulski M."/>
            <person name="Dessen P."/>
            <person name="Betermier M."/>
            <person name="Weissenbach J."/>
            <person name="Scarpelli C."/>
            <person name="Schachter V."/>
            <person name="Sperling L."/>
            <person name="Meyer E."/>
            <person name="Cohen J."/>
            <person name="Wincker P."/>
        </authorList>
    </citation>
    <scope>NUCLEOTIDE SEQUENCE [LARGE SCALE GENOMIC DNA]</scope>
    <source>
        <strain evidence="3 4">Stock d4-2</strain>
    </source>
</reference>
<keyword evidence="2" id="KW-1133">Transmembrane helix</keyword>
<feature type="transmembrane region" description="Helical" evidence="2">
    <location>
        <begin position="190"/>
        <end position="210"/>
    </location>
</feature>
<feature type="transmembrane region" description="Helical" evidence="2">
    <location>
        <begin position="259"/>
        <end position="279"/>
    </location>
</feature>
<proteinExistence type="predicted"/>
<protein>
    <recommendedName>
        <fullName evidence="5">Transmembrane protein</fullName>
    </recommendedName>
</protein>
<feature type="transmembrane region" description="Helical" evidence="2">
    <location>
        <begin position="56"/>
        <end position="75"/>
    </location>
</feature>
<gene>
    <name evidence="3" type="ORF">GSPATT00008171001</name>
</gene>
<dbReference type="AlphaFoldDB" id="A0CLF6"/>
<keyword evidence="4" id="KW-1185">Reference proteome</keyword>
<dbReference type="eggNOG" id="ENOG502SRJ0">
    <property type="taxonomic scope" value="Eukaryota"/>
</dbReference>
<evidence type="ECO:0000313" key="4">
    <source>
        <dbReference type="Proteomes" id="UP000000600"/>
    </source>
</evidence>
<accession>A0CLF6</accession>
<dbReference type="HOGENOM" id="CLU_810031_0_0_1"/>
<dbReference type="EMBL" id="CT868097">
    <property type="protein sequence ID" value="CAK71623.1"/>
    <property type="molecule type" value="Genomic_DNA"/>
</dbReference>
<name>A0CLF6_PARTE</name>
<evidence type="ECO:0000313" key="3">
    <source>
        <dbReference type="EMBL" id="CAK71623.1"/>
    </source>
</evidence>
<dbReference type="OMA" id="NIEFGLI"/>
<organism evidence="3 4">
    <name type="scientific">Paramecium tetraurelia</name>
    <dbReference type="NCBI Taxonomy" id="5888"/>
    <lineage>
        <taxon>Eukaryota</taxon>
        <taxon>Sar</taxon>
        <taxon>Alveolata</taxon>
        <taxon>Ciliophora</taxon>
        <taxon>Intramacronucleata</taxon>
        <taxon>Oligohymenophorea</taxon>
        <taxon>Peniculida</taxon>
        <taxon>Parameciidae</taxon>
        <taxon>Paramecium</taxon>
    </lineage>
</organism>
<feature type="compositionally biased region" description="Polar residues" evidence="1">
    <location>
        <begin position="340"/>
        <end position="352"/>
    </location>
</feature>
<dbReference type="GeneID" id="5024805"/>
<evidence type="ECO:0008006" key="5">
    <source>
        <dbReference type="Google" id="ProtNLM"/>
    </source>
</evidence>
<feature type="transmembrane region" description="Helical" evidence="2">
    <location>
        <begin position="222"/>
        <end position="239"/>
    </location>
</feature>
<dbReference type="Proteomes" id="UP000000600">
    <property type="component" value="Unassembled WGS sequence"/>
</dbReference>
<feature type="transmembrane region" description="Helical" evidence="2">
    <location>
        <begin position="142"/>
        <end position="170"/>
    </location>
</feature>